<dbReference type="InterPro" id="IPR024361">
    <property type="entry name" value="BACON"/>
</dbReference>
<dbReference type="eggNOG" id="COG1470">
    <property type="taxonomic scope" value="Bacteria"/>
</dbReference>
<protein>
    <recommendedName>
        <fullName evidence="1">BACON domain-containing protein</fullName>
    </recommendedName>
</protein>
<dbReference type="Gene3D" id="2.60.40.10">
    <property type="entry name" value="Immunoglobulins"/>
    <property type="match status" value="1"/>
</dbReference>
<proteinExistence type="predicted"/>
<dbReference type="KEGG" id="sus:Acid_0042"/>
<dbReference type="InParanoid" id="Q02D08"/>
<evidence type="ECO:0000259" key="1">
    <source>
        <dbReference type="Pfam" id="PF19190"/>
    </source>
</evidence>
<feature type="domain" description="BACON" evidence="1">
    <location>
        <begin position="880"/>
        <end position="967"/>
    </location>
</feature>
<evidence type="ECO:0000313" key="2">
    <source>
        <dbReference type="EMBL" id="ABJ81058.1"/>
    </source>
</evidence>
<sequence precursor="true">MDAAHKLLKITGILLAIALMMAVPGWAQPTLNVPTSVALSGTGGQSANVTSSGAAITFSTTTTYADDNNGQPHANWLGVSGGNVTPTQLFFSLVSTAGLTQGTHTATVTLNPSDPAGVAAQTITVTYTSGNPGGGGVGTLTASTNPLNVNVGFGGQATTPVTISTTSPTAISIGVTTSVNNGSTNWLGAAINGTSSIALGSPASVNVTTNAFNLAAGVYTGTVTVTPSAGTALAIPVNLTVGGGSGNGSWTVSPNSIPFSFTTNSGIFPSSSASVSTTSGFTTYTAISDSSWLLYAGSQQISGLAVGQVYTVSVGATANNLATGTYTGHVAISDPTTATQTTLTVTLNVNGGNSNGLTINPNPLTLTSAVGGGQQNNSITVTSSTGGILGVTANLQNWITFQLPSNTSVPANGSTAFSINVNPSGLAAGTYSQTLNVTVGSQSGVLTVNLQVGNSGGGGGGTIVPTSMSFSYQLGTQPSAIAQQKIVIPAGNFTSNVTTNNNGSWLVLTPSSGISVPDSNSSPTVTINPAGLTAGSYVGNIAITAGGTVQNVSVTLNVGSGPVLVPTPGSLVFVTQTGQFTPGQSVFFSATDATVGQLAITATSNNSWITVTPSSSFMSVTVDPTGMAAGIYYGTITVIQSGVGNSPYTYPVMMVVNGGGTGSGPLNFQPSSLSFSTVNGVTTPTSTTLSVGANVSTNFTYTTSVSGNVANWISISPANNGSGVTTTNLSVSVNAAGLAAGTYTGSITFNANSFIQTVPVTLTVSTSGGGGGSVTANPANLGFSAQAGSGALSPQALTISSASGSAPVTFTVTPTTTSGGTWLTTSANAQNSTPTTINVTANASSLAAGIYNGNLAIQPVGGTVLNVPVTLTITAPPAVSASPTSLTFTYRAGDSAPAAQTVNVAGSGLSFSATAVSNGNWLSVSPTTGTAPGTVSVSVNGSGLQAGTYNGTVTVTGTSGAPGSTTVNVTLTVTAPLPTITKVTNAASYAEGALSPGEIITLFAGDPAHPIGPATPVGLTLDSTGAVSTTIGGVQVLINGFAAPMIYASASQVSAVVPYQLAQFTNATVLVKFLGQTSNGVFLNMATTAPGLFTLNSSGTGPGAILNSNNSVNGPGTGATVPAARGDTVVVYMTGEGQTSPPGVTGKVTTVSSTPPLTPGPLLPVSVTVGGQAANWTFAGGAPGFVAGVMQLNVVIPTNINAGDQEILVTIGGNQSQRGVTVSVK</sequence>
<dbReference type="STRING" id="234267.Acid_0042"/>
<accession>Q02D08</accession>
<dbReference type="HOGENOM" id="CLU_260003_0_0_0"/>
<dbReference type="NCBIfam" id="TIGR03437">
    <property type="entry name" value="Soli_cterm"/>
    <property type="match status" value="1"/>
</dbReference>
<reference evidence="2" key="1">
    <citation type="submission" date="2006-10" db="EMBL/GenBank/DDBJ databases">
        <title>Complete sequence of Solibacter usitatus Ellin6076.</title>
        <authorList>
            <consortium name="US DOE Joint Genome Institute"/>
            <person name="Copeland A."/>
            <person name="Lucas S."/>
            <person name="Lapidus A."/>
            <person name="Barry K."/>
            <person name="Detter J.C."/>
            <person name="Glavina del Rio T."/>
            <person name="Hammon N."/>
            <person name="Israni S."/>
            <person name="Dalin E."/>
            <person name="Tice H."/>
            <person name="Pitluck S."/>
            <person name="Thompson L.S."/>
            <person name="Brettin T."/>
            <person name="Bruce D."/>
            <person name="Han C."/>
            <person name="Tapia R."/>
            <person name="Gilna P."/>
            <person name="Schmutz J."/>
            <person name="Larimer F."/>
            <person name="Land M."/>
            <person name="Hauser L."/>
            <person name="Kyrpides N."/>
            <person name="Mikhailova N."/>
            <person name="Janssen P.H."/>
            <person name="Kuske C.R."/>
            <person name="Richardson P."/>
        </authorList>
    </citation>
    <scope>NUCLEOTIDE SEQUENCE</scope>
    <source>
        <strain evidence="2">Ellin6076</strain>
    </source>
</reference>
<dbReference type="EMBL" id="CP000473">
    <property type="protein sequence ID" value="ABJ81058.1"/>
    <property type="molecule type" value="Genomic_DNA"/>
</dbReference>
<dbReference type="Pfam" id="PF19190">
    <property type="entry name" value="BACON_2"/>
    <property type="match status" value="3"/>
</dbReference>
<organism evidence="2">
    <name type="scientific">Solibacter usitatus (strain Ellin6076)</name>
    <dbReference type="NCBI Taxonomy" id="234267"/>
    <lineage>
        <taxon>Bacteria</taxon>
        <taxon>Pseudomonadati</taxon>
        <taxon>Acidobacteriota</taxon>
        <taxon>Terriglobia</taxon>
        <taxon>Bryobacterales</taxon>
        <taxon>Solibacteraceae</taxon>
        <taxon>Candidatus Solibacter</taxon>
    </lineage>
</organism>
<gene>
    <name evidence="2" type="ordered locus">Acid_0042</name>
</gene>
<feature type="domain" description="BACON" evidence="1">
    <location>
        <begin position="667"/>
        <end position="761"/>
    </location>
</feature>
<dbReference type="InterPro" id="IPR017803">
    <property type="entry name" value="CHP03437_C"/>
</dbReference>
<dbReference type="InterPro" id="IPR013783">
    <property type="entry name" value="Ig-like_fold"/>
</dbReference>
<dbReference type="AlphaFoldDB" id="Q02D08"/>
<feature type="domain" description="BACON" evidence="1">
    <location>
        <begin position="580"/>
        <end position="627"/>
    </location>
</feature>
<name>Q02D08_SOLUE</name>
<dbReference type="OrthoDB" id="97907at2"/>